<evidence type="ECO:0000313" key="1">
    <source>
        <dbReference type="EMBL" id="KAK7856935.1"/>
    </source>
</evidence>
<protein>
    <submittedName>
        <fullName evidence="1">Uncharacterized protein</fullName>
    </submittedName>
</protein>
<reference evidence="1" key="3">
    <citation type="submission" date="2023-07" db="EMBL/GenBank/DDBJ databases">
        <title>An improved reference 1 genome and first organelle genomes of Quercus suber.</title>
        <authorList>
            <consortium name="Genosuber Consortium"/>
            <person name="Usie A."/>
            <person name="Serra O."/>
            <person name="Barros P."/>
        </authorList>
    </citation>
    <scope>NUCLEOTIDE SEQUENCE</scope>
    <source>
        <strain evidence="1">HL8</strain>
        <tissue evidence="1">Leaves</tissue>
    </source>
</reference>
<organism evidence="1">
    <name type="scientific">Quercus suber</name>
    <name type="common">Cork oak</name>
    <dbReference type="NCBI Taxonomy" id="58331"/>
    <lineage>
        <taxon>Eukaryota</taxon>
        <taxon>Viridiplantae</taxon>
        <taxon>Streptophyta</taxon>
        <taxon>Embryophyta</taxon>
        <taxon>Tracheophyta</taxon>
        <taxon>Spermatophyta</taxon>
        <taxon>Magnoliopsida</taxon>
        <taxon>eudicotyledons</taxon>
        <taxon>Gunneridae</taxon>
        <taxon>Pentapetalae</taxon>
        <taxon>rosids</taxon>
        <taxon>fabids</taxon>
        <taxon>Fagales</taxon>
        <taxon>Fagaceae</taxon>
        <taxon>Quercus</taxon>
    </lineage>
</organism>
<proteinExistence type="predicted"/>
<gene>
    <name evidence="1" type="ORF">CFP56_020939</name>
</gene>
<name>A0AAW0LZB0_QUESU</name>
<accession>A0AAW0LZB0</accession>
<reference evidence="1" key="2">
    <citation type="journal article" date="2018" name="Sci. Data">
        <title>The draft genome sequence of cork oak.</title>
        <authorList>
            <person name="Ramos A.M."/>
            <person name="Usie A."/>
            <person name="Barbosa P."/>
            <person name="Barros P.M."/>
            <person name="Capote T."/>
            <person name="Chaves I."/>
            <person name="Simoes F."/>
            <person name="Abreu I."/>
            <person name="Carrasquinho I."/>
            <person name="Faro C."/>
            <person name="Guimaraes J.B."/>
            <person name="Mendonca D."/>
            <person name="Nobrega F."/>
            <person name="Rodrigues L."/>
            <person name="Saibo N.J.M."/>
            <person name="Varela M.C."/>
            <person name="Egas C."/>
            <person name="Matos J."/>
            <person name="Miguel C.M."/>
            <person name="Oliveira M.M."/>
            <person name="Ricardo C.P."/>
            <person name="Goncalves S."/>
        </authorList>
    </citation>
    <scope>NUCLEOTIDE SEQUENCE [LARGE SCALE GENOMIC DNA]</scope>
    <source>
        <strain evidence="1">HL8</strain>
    </source>
</reference>
<comment type="caution">
    <text evidence="1">The sequence shown here is derived from an EMBL/GenBank/DDBJ whole genome shotgun (WGS) entry which is preliminary data.</text>
</comment>
<reference evidence="1" key="1">
    <citation type="submission" date="2017-12" db="EMBL/GenBank/DDBJ databases">
        <authorList>
            <person name="Barbosa P."/>
            <person name="Usie A."/>
            <person name="Ramos A.M."/>
        </authorList>
    </citation>
    <scope>NUCLEOTIDE SEQUENCE</scope>
    <source>
        <strain evidence="1">HL8</strain>
        <tissue evidence="1">Leaves</tissue>
    </source>
</reference>
<sequence length="9" mass="1043">MIGWSSEAY</sequence>
<dbReference type="EMBL" id="PKMF04000032">
    <property type="protein sequence ID" value="KAK7856935.1"/>
    <property type="molecule type" value="Genomic_DNA"/>
</dbReference>